<organism evidence="1 2">
    <name type="scientific">Pantoea cypripedii</name>
    <name type="common">Pectobacterium cypripedii</name>
    <name type="synonym">Erwinia cypripedii</name>
    <dbReference type="NCBI Taxonomy" id="55209"/>
    <lineage>
        <taxon>Bacteria</taxon>
        <taxon>Pseudomonadati</taxon>
        <taxon>Pseudomonadota</taxon>
        <taxon>Gammaproteobacteria</taxon>
        <taxon>Enterobacterales</taxon>
        <taxon>Erwiniaceae</taxon>
        <taxon>Pantoea</taxon>
    </lineage>
</organism>
<dbReference type="Proteomes" id="UP000193749">
    <property type="component" value="Unassembled WGS sequence"/>
</dbReference>
<proteinExistence type="predicted"/>
<dbReference type="EMBL" id="MLJI01000002">
    <property type="protein sequence ID" value="ORM89311.1"/>
    <property type="molecule type" value="Genomic_DNA"/>
</dbReference>
<evidence type="ECO:0000313" key="1">
    <source>
        <dbReference type="EMBL" id="ORM89311.1"/>
    </source>
</evidence>
<keyword evidence="2" id="KW-1185">Reference proteome</keyword>
<sequence length="133" mass="15718">MGWELHIVRTENWFDSANDPIKSEEWLQLVDNDEELSIDKKNGDFFATWNVHQPHDEPWLEWYDGRIYTKQPCEALYCKMLQIASKLDAVVVDDDDRKYLLPSDLRNPSWANSSADTEKKSSLWRKLISKLFP</sequence>
<reference evidence="1 2" key="1">
    <citation type="journal article" date="2017" name="Antonie Van Leeuwenhoek">
        <title>Phylogenomic resolution of the bacterial genus Pantoea and its relationship with Erwinia and Tatumella.</title>
        <authorList>
            <person name="Palmer M."/>
            <person name="Steenkamp E.T."/>
            <person name="Coetzee M.P."/>
            <person name="Chan W.Y."/>
            <person name="van Zyl E."/>
            <person name="De Maayer P."/>
            <person name="Coutinho T.A."/>
            <person name="Blom J."/>
            <person name="Smits T.H."/>
            <person name="Duffy B."/>
            <person name="Venter S.N."/>
        </authorList>
    </citation>
    <scope>NUCLEOTIDE SEQUENCE [LARGE SCALE GENOMIC DNA]</scope>
    <source>
        <strain evidence="1 2">LMG 2657</strain>
    </source>
</reference>
<dbReference type="RefSeq" id="WP_084879020.1">
    <property type="nucleotide sequence ID" value="NZ_JAGGMY010000002.1"/>
</dbReference>
<protein>
    <submittedName>
        <fullName evidence="1">Uncharacterized protein</fullName>
    </submittedName>
</protein>
<evidence type="ECO:0000313" key="2">
    <source>
        <dbReference type="Proteomes" id="UP000193749"/>
    </source>
</evidence>
<accession>A0A1X1EK54</accession>
<dbReference type="OrthoDB" id="981250at2"/>
<gene>
    <name evidence="1" type="ORF">HA50_21930</name>
</gene>
<name>A0A1X1EK54_PANCY</name>
<dbReference type="AlphaFoldDB" id="A0A1X1EK54"/>
<comment type="caution">
    <text evidence="1">The sequence shown here is derived from an EMBL/GenBank/DDBJ whole genome shotgun (WGS) entry which is preliminary data.</text>
</comment>